<dbReference type="Proteomes" id="UP000094056">
    <property type="component" value="Unassembled WGS sequence"/>
</dbReference>
<evidence type="ECO:0000313" key="2">
    <source>
        <dbReference type="EMBL" id="ODS34823.1"/>
    </source>
</evidence>
<accession>A0A1E3XGQ8</accession>
<dbReference type="SUPFAM" id="SSF53448">
    <property type="entry name" value="Nucleotide-diphospho-sugar transferases"/>
    <property type="match status" value="1"/>
</dbReference>
<dbReference type="InterPro" id="IPR029044">
    <property type="entry name" value="Nucleotide-diphossugar_trans"/>
</dbReference>
<protein>
    <submittedName>
        <fullName evidence="2">Glycosyltransferase</fullName>
    </submittedName>
</protein>
<dbReference type="Gene3D" id="3.90.550.10">
    <property type="entry name" value="Spore Coat Polysaccharide Biosynthesis Protein SpsA, Chain A"/>
    <property type="match status" value="1"/>
</dbReference>
<dbReference type="Pfam" id="PF00535">
    <property type="entry name" value="Glycos_transf_2"/>
    <property type="match status" value="1"/>
</dbReference>
<evidence type="ECO:0000259" key="1">
    <source>
        <dbReference type="Pfam" id="PF00535"/>
    </source>
</evidence>
<dbReference type="InterPro" id="IPR001173">
    <property type="entry name" value="Glyco_trans_2-like"/>
</dbReference>
<organism evidence="2 3">
    <name type="scientific">Candidatus Scalindua rubra</name>
    <dbReference type="NCBI Taxonomy" id="1872076"/>
    <lineage>
        <taxon>Bacteria</taxon>
        <taxon>Pseudomonadati</taxon>
        <taxon>Planctomycetota</taxon>
        <taxon>Candidatus Brocadiia</taxon>
        <taxon>Candidatus Brocadiales</taxon>
        <taxon>Candidatus Scalinduaceae</taxon>
        <taxon>Candidatus Scalindua</taxon>
    </lineage>
</organism>
<sequence length="54" mass="6128">MGILMSAKQPIFSIIIPTHNRPKQLESCLNSIINLDYPNDRFEVVVLLGLSWMA</sequence>
<dbReference type="GO" id="GO:0016740">
    <property type="term" value="F:transferase activity"/>
    <property type="evidence" value="ECO:0007669"/>
    <property type="project" value="UniProtKB-KW"/>
</dbReference>
<comment type="caution">
    <text evidence="2">The sequence shown here is derived from an EMBL/GenBank/DDBJ whole genome shotgun (WGS) entry which is preliminary data.</text>
</comment>
<proteinExistence type="predicted"/>
<dbReference type="EMBL" id="MAYW01000001">
    <property type="protein sequence ID" value="ODS34823.1"/>
    <property type="molecule type" value="Genomic_DNA"/>
</dbReference>
<evidence type="ECO:0000313" key="3">
    <source>
        <dbReference type="Proteomes" id="UP000094056"/>
    </source>
</evidence>
<keyword evidence="2" id="KW-0808">Transferase</keyword>
<name>A0A1E3XGQ8_9BACT</name>
<dbReference type="AlphaFoldDB" id="A0A1E3XGQ8"/>
<reference evidence="2 3" key="1">
    <citation type="submission" date="2016-07" db="EMBL/GenBank/DDBJ databases">
        <title>Draft genome of Scalindua rubra, obtained from a brine-seawater interface in the Red Sea, sheds light on salt adaptation in anammox bacteria.</title>
        <authorList>
            <person name="Speth D.R."/>
            <person name="Lagkouvardos I."/>
            <person name="Wang Y."/>
            <person name="Qian P.-Y."/>
            <person name="Dutilh B.E."/>
            <person name="Jetten M.S."/>
        </authorList>
    </citation>
    <scope>NUCLEOTIDE SEQUENCE [LARGE SCALE GENOMIC DNA]</scope>
    <source>
        <strain evidence="2">BSI-1</strain>
    </source>
</reference>
<gene>
    <name evidence="2" type="ORF">SCARUB_00083</name>
</gene>
<feature type="domain" description="Glycosyltransferase 2-like" evidence="1">
    <location>
        <begin position="13"/>
        <end position="47"/>
    </location>
</feature>